<dbReference type="STRING" id="755732.Fluta_1088"/>
<reference evidence="2" key="2">
    <citation type="submission" date="2011-02" db="EMBL/GenBank/DDBJ databases">
        <title>The complete genome of Fluviicola taffensis DSM 16823.</title>
        <authorList>
            <consortium name="US DOE Joint Genome Institute (JGI-PGF)"/>
            <person name="Lucas S."/>
            <person name="Copeland A."/>
            <person name="Lapidus A."/>
            <person name="Bruce D."/>
            <person name="Goodwin L."/>
            <person name="Pitluck S."/>
            <person name="Kyrpides N."/>
            <person name="Mavromatis K."/>
            <person name="Ivanova N."/>
            <person name="Mikhailova N."/>
            <person name="Pagani I."/>
            <person name="Chertkov O."/>
            <person name="Detter J.C."/>
            <person name="Han C."/>
            <person name="Tapia R."/>
            <person name="Land M."/>
            <person name="Hauser L."/>
            <person name="Markowitz V."/>
            <person name="Cheng J.-F."/>
            <person name="Hugenholtz P."/>
            <person name="Woyke T."/>
            <person name="Wu D."/>
            <person name="Tindall B."/>
            <person name="Pomrenke H.G."/>
            <person name="Brambilla E."/>
            <person name="Klenk H.-P."/>
            <person name="Eisen J.A."/>
        </authorList>
    </citation>
    <scope>NUCLEOTIDE SEQUENCE [LARGE SCALE GENOMIC DNA]</scope>
    <source>
        <strain evidence="2">DSM 16823 / RW262 / RW262</strain>
    </source>
</reference>
<dbReference type="RefSeq" id="WP_013685857.1">
    <property type="nucleotide sequence ID" value="NC_015321.1"/>
</dbReference>
<name>F2I9T9_FLUTR</name>
<evidence type="ECO:0000313" key="1">
    <source>
        <dbReference type="EMBL" id="AEA43085.1"/>
    </source>
</evidence>
<dbReference type="HOGENOM" id="CLU_1136736_0_0_10"/>
<dbReference type="EMBL" id="CP002542">
    <property type="protein sequence ID" value="AEA43085.1"/>
    <property type="molecule type" value="Genomic_DNA"/>
</dbReference>
<evidence type="ECO:0000313" key="2">
    <source>
        <dbReference type="Proteomes" id="UP000007463"/>
    </source>
</evidence>
<dbReference type="KEGG" id="fte:Fluta_1088"/>
<gene>
    <name evidence="1" type="ordered locus">Fluta_1088</name>
</gene>
<accession>F2I9T9</accession>
<proteinExistence type="predicted"/>
<reference evidence="1 2" key="1">
    <citation type="journal article" date="2011" name="Stand. Genomic Sci.">
        <title>Complete genome sequence of the gliding freshwater bacterium Fluviicola taffensis type strain (RW262).</title>
        <authorList>
            <person name="Woyke T."/>
            <person name="Chertkov O."/>
            <person name="Lapidus A."/>
            <person name="Nolan M."/>
            <person name="Lucas S."/>
            <person name="Del Rio T.G."/>
            <person name="Tice H."/>
            <person name="Cheng J.F."/>
            <person name="Tapia R."/>
            <person name="Han C."/>
            <person name="Goodwin L."/>
            <person name="Pitluck S."/>
            <person name="Liolios K."/>
            <person name="Pagani I."/>
            <person name="Ivanova N."/>
            <person name="Huntemann M."/>
            <person name="Mavromatis K."/>
            <person name="Mikhailova N."/>
            <person name="Pati A."/>
            <person name="Chen A."/>
            <person name="Palaniappan K."/>
            <person name="Land M."/>
            <person name="Hauser L."/>
            <person name="Brambilla E.M."/>
            <person name="Rohde M."/>
            <person name="Mwirichia R."/>
            <person name="Sikorski J."/>
            <person name="Tindall B.J."/>
            <person name="Goker M."/>
            <person name="Bristow J."/>
            <person name="Eisen J.A."/>
            <person name="Markowitz V."/>
            <person name="Hugenholtz P."/>
            <person name="Klenk H.P."/>
            <person name="Kyrpides N.C."/>
        </authorList>
    </citation>
    <scope>NUCLEOTIDE SEQUENCE [LARGE SCALE GENOMIC DNA]</scope>
    <source>
        <strain evidence="2">DSM 16823 / RW262 / RW262</strain>
    </source>
</reference>
<organism evidence="1 2">
    <name type="scientific">Fluviicola taffensis (strain DSM 16823 / NCIMB 13979 / RW262)</name>
    <dbReference type="NCBI Taxonomy" id="755732"/>
    <lineage>
        <taxon>Bacteria</taxon>
        <taxon>Pseudomonadati</taxon>
        <taxon>Bacteroidota</taxon>
        <taxon>Flavobacteriia</taxon>
        <taxon>Flavobacteriales</taxon>
        <taxon>Crocinitomicaceae</taxon>
        <taxon>Fluviicola</taxon>
    </lineage>
</organism>
<keyword evidence="2" id="KW-1185">Reference proteome</keyword>
<dbReference type="AlphaFoldDB" id="F2I9T9"/>
<dbReference type="Proteomes" id="UP000007463">
    <property type="component" value="Chromosome"/>
</dbReference>
<protein>
    <submittedName>
        <fullName evidence="1">Uncharacterized protein</fullName>
    </submittedName>
</protein>
<sequence length="244" mass="27935">MMQMVTPSVTSNSAMNSYVKGFDAPKQVKDVIKTVYGARIERRKLERNAQVLQKNLEGFKAFHEGFLDASKKYHQILGRIPYLELENTEQLSQQAVSTLQFRENALKKLNEKYKYPIIKEIISLIENLVIVNTNIYKDSATFISSHSPIGALERGYILISDLDDETLTLDINFKIDLATDDGEIRGELEELDIVVYENSVTEVTASVREYIKDIYDDLRNTKNSLLSSELKIQKEILTTFIIEN</sequence>